<dbReference type="PROSITE" id="PS50011">
    <property type="entry name" value="PROTEIN_KINASE_DOM"/>
    <property type="match status" value="1"/>
</dbReference>
<keyword evidence="2" id="KW-0808">Transferase</keyword>
<organism evidence="2 3">
    <name type="scientific">Dichanthelium oligosanthes</name>
    <dbReference type="NCBI Taxonomy" id="888268"/>
    <lineage>
        <taxon>Eukaryota</taxon>
        <taxon>Viridiplantae</taxon>
        <taxon>Streptophyta</taxon>
        <taxon>Embryophyta</taxon>
        <taxon>Tracheophyta</taxon>
        <taxon>Spermatophyta</taxon>
        <taxon>Magnoliopsida</taxon>
        <taxon>Liliopsida</taxon>
        <taxon>Poales</taxon>
        <taxon>Poaceae</taxon>
        <taxon>PACMAD clade</taxon>
        <taxon>Panicoideae</taxon>
        <taxon>Panicodae</taxon>
        <taxon>Paniceae</taxon>
        <taxon>Dichantheliinae</taxon>
        <taxon>Dichanthelium</taxon>
    </lineage>
</organism>
<dbReference type="GO" id="GO:0004672">
    <property type="term" value="F:protein kinase activity"/>
    <property type="evidence" value="ECO:0007669"/>
    <property type="project" value="InterPro"/>
</dbReference>
<dbReference type="SMART" id="SM00220">
    <property type="entry name" value="S_TKc"/>
    <property type="match status" value="1"/>
</dbReference>
<name>A0A1E5UXK4_9POAL</name>
<dbReference type="SUPFAM" id="SSF56112">
    <property type="entry name" value="Protein kinase-like (PK-like)"/>
    <property type="match status" value="1"/>
</dbReference>
<dbReference type="GO" id="GO:0005524">
    <property type="term" value="F:ATP binding"/>
    <property type="evidence" value="ECO:0007669"/>
    <property type="project" value="InterPro"/>
</dbReference>
<evidence type="ECO:0000259" key="1">
    <source>
        <dbReference type="PROSITE" id="PS50011"/>
    </source>
</evidence>
<gene>
    <name evidence="2" type="ORF">BAE44_0021382</name>
</gene>
<feature type="domain" description="Protein kinase" evidence="1">
    <location>
        <begin position="1"/>
        <end position="198"/>
    </location>
</feature>
<feature type="non-terminal residue" evidence="2">
    <location>
        <position position="1"/>
    </location>
</feature>
<dbReference type="PANTHER" id="PTHR27006:SF598">
    <property type="entry name" value="CYSTEINE-RICH RECEPTOR-LIKE PROTEIN KINASE 25"/>
    <property type="match status" value="1"/>
</dbReference>
<dbReference type="Gene3D" id="3.30.200.20">
    <property type="entry name" value="Phosphorylase Kinase, domain 1"/>
    <property type="match status" value="1"/>
</dbReference>
<sequence>DRYGKLENEGVLHDGLVVAIKKFRSSVGFSEARFYDELNLVPKLQHICLAKLVGYCHEVTVSLEWIAMQMVLPLPDYPGDSRQLMLPLHEQRVVHSDLKPSNILLDHNMNPKISDFGIARMLDHGDDLTTIDVSYLAGTMGYMPPEYIAEGILLTKYDVYSFGIVLLEAIGSMCDGKFRRQASVEWVRKTFTRTHAYT</sequence>
<protein>
    <submittedName>
        <fullName evidence="2">Cysteine-rich receptor-like protein kinase 10</fullName>
    </submittedName>
</protein>
<dbReference type="InterPro" id="IPR008271">
    <property type="entry name" value="Ser/Thr_kinase_AS"/>
</dbReference>
<dbReference type="AlphaFoldDB" id="A0A1E5UXK4"/>
<keyword evidence="3" id="KW-1185">Reference proteome</keyword>
<comment type="caution">
    <text evidence="2">The sequence shown here is derived from an EMBL/GenBank/DDBJ whole genome shotgun (WGS) entry which is preliminary data.</text>
</comment>
<dbReference type="EMBL" id="LWDX02059402">
    <property type="protein sequence ID" value="OEL17600.1"/>
    <property type="molecule type" value="Genomic_DNA"/>
</dbReference>
<dbReference type="STRING" id="888268.A0A1E5UXK4"/>
<dbReference type="PANTHER" id="PTHR27006">
    <property type="entry name" value="PROMASTIGOTE SURFACE ANTIGEN PROTEIN PSA"/>
    <property type="match status" value="1"/>
</dbReference>
<keyword evidence="2" id="KW-0675">Receptor</keyword>
<reference evidence="2 3" key="1">
    <citation type="submission" date="2016-09" db="EMBL/GenBank/DDBJ databases">
        <title>The draft genome of Dichanthelium oligosanthes: A C3 panicoid grass species.</title>
        <authorList>
            <person name="Studer A.J."/>
            <person name="Schnable J.C."/>
            <person name="Brutnell T.P."/>
        </authorList>
    </citation>
    <scope>NUCLEOTIDE SEQUENCE [LARGE SCALE GENOMIC DNA]</scope>
    <source>
        <strain evidence="3">cv. Kellogg 1175</strain>
        <tissue evidence="2">Leaf</tissue>
    </source>
</reference>
<evidence type="ECO:0000313" key="2">
    <source>
        <dbReference type="EMBL" id="OEL17600.1"/>
    </source>
</evidence>
<dbReference type="Gene3D" id="1.10.510.10">
    <property type="entry name" value="Transferase(Phosphotransferase) domain 1"/>
    <property type="match status" value="1"/>
</dbReference>
<dbReference type="InterPro" id="IPR011009">
    <property type="entry name" value="Kinase-like_dom_sf"/>
</dbReference>
<accession>A0A1E5UXK4</accession>
<keyword evidence="2" id="KW-0418">Kinase</keyword>
<proteinExistence type="predicted"/>
<dbReference type="Proteomes" id="UP000095767">
    <property type="component" value="Unassembled WGS sequence"/>
</dbReference>
<dbReference type="PROSITE" id="PS00108">
    <property type="entry name" value="PROTEIN_KINASE_ST"/>
    <property type="match status" value="1"/>
</dbReference>
<dbReference type="InterPro" id="IPR000719">
    <property type="entry name" value="Prot_kinase_dom"/>
</dbReference>
<dbReference type="OrthoDB" id="187462at2759"/>
<evidence type="ECO:0000313" key="3">
    <source>
        <dbReference type="Proteomes" id="UP000095767"/>
    </source>
</evidence>
<dbReference type="Pfam" id="PF00069">
    <property type="entry name" value="Pkinase"/>
    <property type="match status" value="1"/>
</dbReference>